<sequence>MASKDINIMDNDMLKQEVSHCETATNYHVEHDSQPIDEEPKLHLKTFLVLLAVAMLNFSQLYNVIALGAFSRDIAAIVGGTDKAVWLSQSVAVCTAVLAPIFSRGSDLFGRKYFVVGACAAGLVGDIIVSRATSMNMAIAGAAITGISYGAQPLAYAIPSEVVHRKYRVPANLFANVAGGIGSVVSLVIGSSLMRNHREDRFRILFYISAGIYALSTLICQFCYNPPRLPTQVGTVRERLGYMDWVGYFLFTAALSGLTIGLTWGKNPYPWNSAHVLAPLLLGVGLIIVLAVHQWKFRKDGLFSRHMFSNSRNPAIALITVAIEGAAFFCITNYFPTLVGVAFETDLRRVTTMLSIGFFTVFISSPVIGWLNQKYRDLKILNVVSFLFFAIFFGCMISVSLGSSTGLWAFPIFYGIGLACGLAGIMAAAQFGAPPDAIATVSALVISFRSMGGSIGLAVCTAIFSSKLSTELGKQIAPRVLALGFNPQYLGAFIGALASQNIPAVAQIPGVTPQIIGAGVVGLKTAFIQSIKWIWVFGLALSVLAAIISVFIENLSHEYTVEIDHPVEKPQVEHKEFA</sequence>
<dbReference type="OrthoDB" id="2587356at2759"/>
<gene>
    <name evidence="7" type="ORF">NliqN6_0066</name>
</gene>
<keyword evidence="3 6" id="KW-0812">Transmembrane</keyword>
<keyword evidence="5 6" id="KW-0472">Membrane</keyword>
<feature type="transmembrane region" description="Helical" evidence="6">
    <location>
        <begin position="138"/>
        <end position="159"/>
    </location>
</feature>
<keyword evidence="8" id="KW-1185">Reference proteome</keyword>
<dbReference type="Proteomes" id="UP000620104">
    <property type="component" value="Unassembled WGS sequence"/>
</dbReference>
<reference evidence="7" key="1">
    <citation type="submission" date="2020-07" db="EMBL/GenBank/DDBJ databases">
        <title>Draft Genome Sequence of a Deep-Sea Yeast, Naganishia (Cryptococcus) liquefaciens strain N6.</title>
        <authorList>
            <person name="Han Y.W."/>
            <person name="Kajitani R."/>
            <person name="Morimoto H."/>
            <person name="Parhat M."/>
            <person name="Tsubouchi H."/>
            <person name="Bakenova O."/>
            <person name="Ogata M."/>
            <person name="Argunhan B."/>
            <person name="Aoki R."/>
            <person name="Kajiwara S."/>
            <person name="Itoh T."/>
            <person name="Iwasaki H."/>
        </authorList>
    </citation>
    <scope>NUCLEOTIDE SEQUENCE</scope>
    <source>
        <strain evidence="7">N6</strain>
    </source>
</reference>
<proteinExistence type="predicted"/>
<feature type="transmembrane region" description="Helical" evidence="6">
    <location>
        <begin position="245"/>
        <end position="264"/>
    </location>
</feature>
<dbReference type="InterPro" id="IPR010573">
    <property type="entry name" value="MFS_Str1/Tri12-like"/>
</dbReference>
<dbReference type="Gene3D" id="1.20.1250.20">
    <property type="entry name" value="MFS general substrate transporter like domains"/>
    <property type="match status" value="2"/>
</dbReference>
<feature type="transmembrane region" description="Helical" evidence="6">
    <location>
        <begin position="315"/>
        <end position="335"/>
    </location>
</feature>
<keyword evidence="4 6" id="KW-1133">Transmembrane helix</keyword>
<evidence type="ECO:0000256" key="3">
    <source>
        <dbReference type="ARBA" id="ARBA00022692"/>
    </source>
</evidence>
<feature type="transmembrane region" description="Helical" evidence="6">
    <location>
        <begin position="47"/>
        <end position="71"/>
    </location>
</feature>
<evidence type="ECO:0000256" key="2">
    <source>
        <dbReference type="ARBA" id="ARBA00022448"/>
    </source>
</evidence>
<organism evidence="7 8">
    <name type="scientific">Naganishia liquefaciens</name>
    <dbReference type="NCBI Taxonomy" id="104408"/>
    <lineage>
        <taxon>Eukaryota</taxon>
        <taxon>Fungi</taxon>
        <taxon>Dikarya</taxon>
        <taxon>Basidiomycota</taxon>
        <taxon>Agaricomycotina</taxon>
        <taxon>Tremellomycetes</taxon>
        <taxon>Filobasidiales</taxon>
        <taxon>Filobasidiaceae</taxon>
        <taxon>Naganishia</taxon>
    </lineage>
</organism>
<dbReference type="InterPro" id="IPR053791">
    <property type="entry name" value="MFS_Tri12-like"/>
</dbReference>
<dbReference type="GO" id="GO:0005886">
    <property type="term" value="C:plasma membrane"/>
    <property type="evidence" value="ECO:0007669"/>
    <property type="project" value="TreeGrafter"/>
</dbReference>
<dbReference type="PANTHER" id="PTHR23501">
    <property type="entry name" value="MAJOR FACILITATOR SUPERFAMILY"/>
    <property type="match status" value="1"/>
</dbReference>
<evidence type="ECO:0000313" key="7">
    <source>
        <dbReference type="EMBL" id="GHJ83664.1"/>
    </source>
</evidence>
<protein>
    <recommendedName>
        <fullName evidence="9">MFS transporter</fullName>
    </recommendedName>
</protein>
<feature type="transmembrane region" description="Helical" evidence="6">
    <location>
        <begin position="380"/>
        <end position="401"/>
    </location>
</feature>
<feature type="transmembrane region" description="Helical" evidence="6">
    <location>
        <begin position="276"/>
        <end position="295"/>
    </location>
</feature>
<dbReference type="AlphaFoldDB" id="A0A8H3YBV5"/>
<feature type="transmembrane region" description="Helical" evidence="6">
    <location>
        <begin position="113"/>
        <end position="132"/>
    </location>
</feature>
<feature type="transmembrane region" description="Helical" evidence="6">
    <location>
        <begin position="83"/>
        <end position="101"/>
    </location>
</feature>
<keyword evidence="2" id="KW-0813">Transport</keyword>
<dbReference type="EMBL" id="BLZA01000002">
    <property type="protein sequence ID" value="GHJ83664.1"/>
    <property type="molecule type" value="Genomic_DNA"/>
</dbReference>
<dbReference type="InterPro" id="IPR036259">
    <property type="entry name" value="MFS_trans_sf"/>
</dbReference>
<feature type="transmembrane region" description="Helical" evidence="6">
    <location>
        <begin position="347"/>
        <end position="368"/>
    </location>
</feature>
<evidence type="ECO:0000256" key="5">
    <source>
        <dbReference type="ARBA" id="ARBA00023136"/>
    </source>
</evidence>
<comment type="caution">
    <text evidence="7">The sequence shown here is derived from an EMBL/GenBank/DDBJ whole genome shotgun (WGS) entry which is preliminary data.</text>
</comment>
<evidence type="ECO:0000313" key="8">
    <source>
        <dbReference type="Proteomes" id="UP000620104"/>
    </source>
</evidence>
<name>A0A8H3YBV5_9TREE</name>
<dbReference type="CDD" id="cd06179">
    <property type="entry name" value="MFS_TRI12_like"/>
    <property type="match status" value="1"/>
</dbReference>
<dbReference type="PANTHER" id="PTHR23501:SF195">
    <property type="entry name" value="PEP5"/>
    <property type="match status" value="1"/>
</dbReference>
<comment type="subcellular location">
    <subcellularLocation>
        <location evidence="1">Membrane</location>
        <topology evidence="1">Multi-pass membrane protein</topology>
    </subcellularLocation>
</comment>
<feature type="transmembrane region" description="Helical" evidence="6">
    <location>
        <begin position="533"/>
        <end position="552"/>
    </location>
</feature>
<feature type="transmembrane region" description="Helical" evidence="6">
    <location>
        <begin position="171"/>
        <end position="192"/>
    </location>
</feature>
<dbReference type="Pfam" id="PF06609">
    <property type="entry name" value="TRI12"/>
    <property type="match status" value="1"/>
</dbReference>
<evidence type="ECO:0000256" key="4">
    <source>
        <dbReference type="ARBA" id="ARBA00022989"/>
    </source>
</evidence>
<dbReference type="SUPFAM" id="SSF103473">
    <property type="entry name" value="MFS general substrate transporter"/>
    <property type="match status" value="1"/>
</dbReference>
<evidence type="ECO:0008006" key="9">
    <source>
        <dbReference type="Google" id="ProtNLM"/>
    </source>
</evidence>
<evidence type="ECO:0000256" key="6">
    <source>
        <dbReference type="SAM" id="Phobius"/>
    </source>
</evidence>
<accession>A0A8H3YBV5</accession>
<feature type="transmembrane region" description="Helical" evidence="6">
    <location>
        <begin position="204"/>
        <end position="224"/>
    </location>
</feature>
<evidence type="ECO:0000256" key="1">
    <source>
        <dbReference type="ARBA" id="ARBA00004141"/>
    </source>
</evidence>
<feature type="transmembrane region" description="Helical" evidence="6">
    <location>
        <begin position="407"/>
        <end position="429"/>
    </location>
</feature>
<dbReference type="GO" id="GO:0022857">
    <property type="term" value="F:transmembrane transporter activity"/>
    <property type="evidence" value="ECO:0007669"/>
    <property type="project" value="InterPro"/>
</dbReference>